<dbReference type="AlphaFoldDB" id="W0RKM1"/>
<evidence type="ECO:0000313" key="5">
    <source>
        <dbReference type="Proteomes" id="UP000019151"/>
    </source>
</evidence>
<feature type="region of interest" description="Disordered" evidence="3">
    <location>
        <begin position="15"/>
        <end position="39"/>
    </location>
</feature>
<reference evidence="4 5" key="1">
    <citation type="journal article" date="2014" name="Genome Announc.">
        <title>Genome Sequence and Methylome of Soil Bacterium Gemmatirosa kalamazoonensis KBS708T, a Member of the Rarely Cultivated Gemmatimonadetes Phylum.</title>
        <authorList>
            <person name="Debruyn J.M."/>
            <person name="Radosevich M."/>
            <person name="Wommack K.E."/>
            <person name="Polson S.W."/>
            <person name="Hauser L.J."/>
            <person name="Fawaz M.N."/>
            <person name="Korlach J."/>
            <person name="Tsai Y.C."/>
        </authorList>
    </citation>
    <scope>NUCLEOTIDE SEQUENCE [LARGE SCALE GENOMIC DNA]</scope>
    <source>
        <strain evidence="4 5">KBS708</strain>
    </source>
</reference>
<sequence>MRVVLGLSALAALGRPARAQTAPRPPAGPPPNASASALPSVAAGDSLRLTRRQAIAEALRNNPLIEVAREQTAQSRARRVTATAIPDPAFTASIDQQPQLFNLGRAAGQERNVGIGLDVPFPSRIRLAGRVATSDVRASESNAQLQSQLVAVGASAAYDSLLVARRIRDILIENVTLASDFLKRTQARYDAGTVPKLDVIRAQTDLAQARTDLIGSERDVANAQASLNRALGRVIGAPIAPLDSLEVPPPLPDSTTIERVALAARPELAILSSQQSGQRANTSLLKQFWLPDLTLGVSRDYAQPGSPVFTTGVALPLPTFYWQHTRGEIAESQHREQELAASYRDLRAQVTQDVRSAFANANTALKQALFIRDELLPSAREAFRVASVSYSLGGSSALEVLDTRRALQDAQSQLAQALADANTARADLERALGVSLASLPAQP</sequence>
<dbReference type="Pfam" id="PF02321">
    <property type="entry name" value="OEP"/>
    <property type="match status" value="2"/>
</dbReference>
<feature type="compositionally biased region" description="Pro residues" evidence="3">
    <location>
        <begin position="23"/>
        <end position="32"/>
    </location>
</feature>
<dbReference type="RefSeq" id="WP_025412752.1">
    <property type="nucleotide sequence ID" value="NZ_CP007128.1"/>
</dbReference>
<comment type="similarity">
    <text evidence="1">Belongs to the outer membrane factor (OMF) (TC 1.B.17) family.</text>
</comment>
<evidence type="ECO:0000256" key="1">
    <source>
        <dbReference type="ARBA" id="ARBA00007613"/>
    </source>
</evidence>
<proteinExistence type="inferred from homology"/>
<evidence type="ECO:0000256" key="2">
    <source>
        <dbReference type="SAM" id="Coils"/>
    </source>
</evidence>
<feature type="coiled-coil region" evidence="2">
    <location>
        <begin position="400"/>
        <end position="427"/>
    </location>
</feature>
<gene>
    <name evidence="4" type="ORF">J421_3764</name>
</gene>
<dbReference type="EMBL" id="CP007128">
    <property type="protein sequence ID" value="AHG91301.1"/>
    <property type="molecule type" value="Genomic_DNA"/>
</dbReference>
<name>W0RKM1_9BACT</name>
<accession>W0RKM1</accession>
<evidence type="ECO:0000256" key="3">
    <source>
        <dbReference type="SAM" id="MobiDB-lite"/>
    </source>
</evidence>
<dbReference type="InParanoid" id="W0RKM1"/>
<dbReference type="PANTHER" id="PTHR30203:SF24">
    <property type="entry name" value="BLR4935 PROTEIN"/>
    <property type="match status" value="1"/>
</dbReference>
<organism evidence="4 5">
    <name type="scientific">Gemmatirosa kalamazoonensis</name>
    <dbReference type="NCBI Taxonomy" id="861299"/>
    <lineage>
        <taxon>Bacteria</taxon>
        <taxon>Pseudomonadati</taxon>
        <taxon>Gemmatimonadota</taxon>
        <taxon>Gemmatimonadia</taxon>
        <taxon>Gemmatimonadales</taxon>
        <taxon>Gemmatimonadaceae</taxon>
        <taxon>Gemmatirosa</taxon>
    </lineage>
</organism>
<dbReference type="InterPro" id="IPR010131">
    <property type="entry name" value="MdtP/NodT-like"/>
</dbReference>
<dbReference type="Gene3D" id="1.20.1600.10">
    <property type="entry name" value="Outer membrane efflux proteins (OEP)"/>
    <property type="match status" value="1"/>
</dbReference>
<keyword evidence="5" id="KW-1185">Reference proteome</keyword>
<dbReference type="GO" id="GO:0015562">
    <property type="term" value="F:efflux transmembrane transporter activity"/>
    <property type="evidence" value="ECO:0007669"/>
    <property type="project" value="InterPro"/>
</dbReference>
<dbReference type="HOGENOM" id="CLU_012817_10_6_0"/>
<dbReference type="OrthoDB" id="6395775at2"/>
<keyword evidence="2" id="KW-0175">Coiled coil</keyword>
<dbReference type="STRING" id="861299.J421_3764"/>
<dbReference type="SUPFAM" id="SSF56954">
    <property type="entry name" value="Outer membrane efflux proteins (OEP)"/>
    <property type="match status" value="1"/>
</dbReference>
<dbReference type="PANTHER" id="PTHR30203">
    <property type="entry name" value="OUTER MEMBRANE CATION EFFLUX PROTEIN"/>
    <property type="match status" value="1"/>
</dbReference>
<dbReference type="eggNOG" id="COG1538">
    <property type="taxonomic scope" value="Bacteria"/>
</dbReference>
<dbReference type="Proteomes" id="UP000019151">
    <property type="component" value="Chromosome"/>
</dbReference>
<dbReference type="KEGG" id="gba:J421_3764"/>
<dbReference type="InterPro" id="IPR003423">
    <property type="entry name" value="OMP_efflux"/>
</dbReference>
<protein>
    <submittedName>
        <fullName evidence="4">Outer membrane efflux protein</fullName>
    </submittedName>
</protein>
<evidence type="ECO:0000313" key="4">
    <source>
        <dbReference type="EMBL" id="AHG91301.1"/>
    </source>
</evidence>